<protein>
    <submittedName>
        <fullName evidence="4">Cytosine/adenosine deaminase</fullName>
    </submittedName>
</protein>
<keyword evidence="5" id="KW-1185">Reference proteome</keyword>
<dbReference type="InterPro" id="IPR032466">
    <property type="entry name" value="Metal_Hydrolase"/>
</dbReference>
<reference evidence="4 5" key="1">
    <citation type="submission" date="2017-06" db="EMBL/GenBank/DDBJ databases">
        <authorList>
            <person name="Kim H.J."/>
            <person name="Triplett B.A."/>
        </authorList>
    </citation>
    <scope>NUCLEOTIDE SEQUENCE [LARGE SCALE GENOMIC DNA]</scope>
    <source>
        <strain evidence="4 5">U15</strain>
    </source>
</reference>
<organism evidence="4 5">
    <name type="scientific">Noviherbaspirillum humi</name>
    <dbReference type="NCBI Taxonomy" id="1688639"/>
    <lineage>
        <taxon>Bacteria</taxon>
        <taxon>Pseudomonadati</taxon>
        <taxon>Pseudomonadota</taxon>
        <taxon>Betaproteobacteria</taxon>
        <taxon>Burkholderiales</taxon>
        <taxon>Oxalobacteraceae</taxon>
        <taxon>Noviherbaspirillum</taxon>
    </lineage>
</organism>
<evidence type="ECO:0000256" key="2">
    <source>
        <dbReference type="SAM" id="SignalP"/>
    </source>
</evidence>
<dbReference type="Pfam" id="PF01979">
    <property type="entry name" value="Amidohydro_1"/>
    <property type="match status" value="1"/>
</dbReference>
<sequence length="474" mass="51272">MARKARIAALAASFTLTLCADAWSADIAQPLPARKPTLIRNAYVMTMDPALGDVPAGDVLVGDGRIMAVGKNLQAPPNADIVDGSHAVVMPGLVETHWHMWNTLVRGMEGDRTGHGYFDVVHKKAGPQFTPDDEYLGVMISGAEAINSGTTFVHDWSHNLRSSDHARAGLKALKDLGIRGRFSYGYFTTIEPDKVSNLDDIAAVKQRWNEFSPEGLLDLGMAVRGPLPGVPKEVVDQEFGAAQKLGLPITVHVNQIARNKDMVQKLCDAKLLRKEVLLIHAMLLSDAEYDCIVGSGAAVSLSPVSEMRVGYGFPRTNELLKRRIPVGLSVDTASITGNGSMFDVMRATQNAASGLLQDEFALPARRLLELATIGGAKAIGMDDRIGSLTPGKRADLILVDLRGYHMMPLTDVANLLVQSTQPADVKLVMVDGRMLKSNGEVGGVNRQALAEAAARRNEEIMRQEMADRVQKKQP</sequence>
<dbReference type="InterPro" id="IPR011059">
    <property type="entry name" value="Metal-dep_hydrolase_composite"/>
</dbReference>
<accession>A0A239IAN2</accession>
<feature type="domain" description="Amidohydrolase-related" evidence="3">
    <location>
        <begin position="88"/>
        <end position="434"/>
    </location>
</feature>
<evidence type="ECO:0000256" key="1">
    <source>
        <dbReference type="ARBA" id="ARBA00006745"/>
    </source>
</evidence>
<comment type="similarity">
    <text evidence="1">Belongs to the metallo-dependent hydrolases superfamily. ATZ/TRZ family.</text>
</comment>
<dbReference type="RefSeq" id="WP_176442471.1">
    <property type="nucleotide sequence ID" value="NZ_FZOT01000008.1"/>
</dbReference>
<dbReference type="AlphaFoldDB" id="A0A239IAN2"/>
<evidence type="ECO:0000259" key="3">
    <source>
        <dbReference type="Pfam" id="PF01979"/>
    </source>
</evidence>
<name>A0A239IAN2_9BURK</name>
<dbReference type="InterPro" id="IPR050287">
    <property type="entry name" value="MTA/SAH_deaminase"/>
</dbReference>
<gene>
    <name evidence="4" type="ORF">SAMN06265795_108168</name>
</gene>
<evidence type="ECO:0000313" key="5">
    <source>
        <dbReference type="Proteomes" id="UP000198284"/>
    </source>
</evidence>
<dbReference type="NCBIfam" id="NF006056">
    <property type="entry name" value="PRK08204.1"/>
    <property type="match status" value="1"/>
</dbReference>
<dbReference type="Gene3D" id="3.20.20.140">
    <property type="entry name" value="Metal-dependent hydrolases"/>
    <property type="match status" value="1"/>
</dbReference>
<evidence type="ECO:0000313" key="4">
    <source>
        <dbReference type="EMBL" id="SNS89434.1"/>
    </source>
</evidence>
<dbReference type="InterPro" id="IPR006680">
    <property type="entry name" value="Amidohydro-rel"/>
</dbReference>
<feature type="signal peptide" evidence="2">
    <location>
        <begin position="1"/>
        <end position="24"/>
    </location>
</feature>
<dbReference type="GO" id="GO:0016810">
    <property type="term" value="F:hydrolase activity, acting on carbon-nitrogen (but not peptide) bonds"/>
    <property type="evidence" value="ECO:0007669"/>
    <property type="project" value="InterPro"/>
</dbReference>
<dbReference type="PANTHER" id="PTHR43794:SF5">
    <property type="entry name" value="CHLOROHYDROLASE FAMILY PROTEIN"/>
    <property type="match status" value="1"/>
</dbReference>
<proteinExistence type="inferred from homology"/>
<dbReference type="Proteomes" id="UP000198284">
    <property type="component" value="Unassembled WGS sequence"/>
</dbReference>
<dbReference type="SUPFAM" id="SSF51556">
    <property type="entry name" value="Metallo-dependent hydrolases"/>
    <property type="match status" value="1"/>
</dbReference>
<dbReference type="PANTHER" id="PTHR43794">
    <property type="entry name" value="AMINOHYDROLASE SSNA-RELATED"/>
    <property type="match status" value="1"/>
</dbReference>
<keyword evidence="2" id="KW-0732">Signal</keyword>
<dbReference type="EMBL" id="FZOT01000008">
    <property type="protein sequence ID" value="SNS89434.1"/>
    <property type="molecule type" value="Genomic_DNA"/>
</dbReference>
<dbReference type="Gene3D" id="2.30.40.10">
    <property type="entry name" value="Urease, subunit C, domain 1"/>
    <property type="match status" value="1"/>
</dbReference>
<feature type="chain" id="PRO_5012399054" evidence="2">
    <location>
        <begin position="25"/>
        <end position="474"/>
    </location>
</feature>
<dbReference type="SUPFAM" id="SSF51338">
    <property type="entry name" value="Composite domain of metallo-dependent hydrolases"/>
    <property type="match status" value="1"/>
</dbReference>